<sequence length="141" mass="16252">MPLLSVMAAENEGPPVQTWPANDLVLEGDALKIVLVDLRFRRSEKGRHDCVDDTPVVSERSQPVRLRASIAFKRNAPRFKGFYLQYTGANMSQETPKDDPRQRADQKTHKQTDKPWRGNPEQEQRNEADVDLENWQKTNTH</sequence>
<evidence type="ECO:0000256" key="1">
    <source>
        <dbReference type="SAM" id="MobiDB-lite"/>
    </source>
</evidence>
<evidence type="ECO:0000313" key="2">
    <source>
        <dbReference type="EMBL" id="QPF95439.1"/>
    </source>
</evidence>
<reference evidence="2 3" key="1">
    <citation type="submission" date="2020-09" db="EMBL/GenBank/DDBJ databases">
        <title>Complete genomes of bradyrhizobia occurring on native shrubby legumes in Australia.</title>
        <authorList>
            <person name="Lafay B."/>
        </authorList>
    </citation>
    <scope>NUCLEOTIDE SEQUENCE [LARGE SCALE GENOMIC DNA]</scope>
    <source>
        <strain evidence="2 3">BDV5040</strain>
    </source>
</reference>
<dbReference type="KEGG" id="bcou:IC761_27525"/>
<dbReference type="EMBL" id="CP061379">
    <property type="protein sequence ID" value="QPF95439.1"/>
    <property type="molecule type" value="Genomic_DNA"/>
</dbReference>
<accession>A0A7S9DCS6</accession>
<gene>
    <name evidence="2" type="ORF">IC761_27525</name>
</gene>
<proteinExistence type="predicted"/>
<dbReference type="AlphaFoldDB" id="A0A7S9DCS6"/>
<organism evidence="2 3">
    <name type="scientific">Bradyrhizobium commune</name>
    <dbReference type="NCBI Taxonomy" id="83627"/>
    <lineage>
        <taxon>Bacteria</taxon>
        <taxon>Pseudomonadati</taxon>
        <taxon>Pseudomonadota</taxon>
        <taxon>Alphaproteobacteria</taxon>
        <taxon>Hyphomicrobiales</taxon>
        <taxon>Nitrobacteraceae</taxon>
        <taxon>Bradyrhizobium</taxon>
    </lineage>
</organism>
<feature type="compositionally biased region" description="Basic and acidic residues" evidence="1">
    <location>
        <begin position="95"/>
        <end position="128"/>
    </location>
</feature>
<evidence type="ECO:0000313" key="3">
    <source>
        <dbReference type="Proteomes" id="UP000594621"/>
    </source>
</evidence>
<dbReference type="Proteomes" id="UP000594621">
    <property type="component" value="Chromosome"/>
</dbReference>
<keyword evidence="3" id="KW-1185">Reference proteome</keyword>
<feature type="region of interest" description="Disordered" evidence="1">
    <location>
        <begin position="90"/>
        <end position="141"/>
    </location>
</feature>
<protein>
    <submittedName>
        <fullName evidence="2">Uncharacterized protein</fullName>
    </submittedName>
</protein>
<dbReference type="RefSeq" id="WP_195804893.1">
    <property type="nucleotide sequence ID" value="NZ_CP061379.1"/>
</dbReference>
<name>A0A7S9DCS6_9BRAD</name>